<keyword evidence="2" id="KW-1185">Reference proteome</keyword>
<organism evidence="1 2">
    <name type="scientific">Solanum verrucosum</name>
    <dbReference type="NCBI Taxonomy" id="315347"/>
    <lineage>
        <taxon>Eukaryota</taxon>
        <taxon>Viridiplantae</taxon>
        <taxon>Streptophyta</taxon>
        <taxon>Embryophyta</taxon>
        <taxon>Tracheophyta</taxon>
        <taxon>Spermatophyta</taxon>
        <taxon>Magnoliopsida</taxon>
        <taxon>eudicotyledons</taxon>
        <taxon>Gunneridae</taxon>
        <taxon>Pentapetalae</taxon>
        <taxon>asterids</taxon>
        <taxon>lamiids</taxon>
        <taxon>Solanales</taxon>
        <taxon>Solanaceae</taxon>
        <taxon>Solanoideae</taxon>
        <taxon>Solaneae</taxon>
        <taxon>Solanum</taxon>
    </lineage>
</organism>
<proteinExistence type="predicted"/>
<sequence>MVQDGNEKHKRANRRVDRRFRLMSPNDLSQHKFLKTINTR</sequence>
<protein>
    <submittedName>
        <fullName evidence="1">Uncharacterized protein</fullName>
    </submittedName>
</protein>
<gene>
    <name evidence="1" type="ORF">MTR67_038683</name>
</gene>
<dbReference type="AlphaFoldDB" id="A0AAF0UGB8"/>
<evidence type="ECO:0000313" key="1">
    <source>
        <dbReference type="EMBL" id="WMV45298.1"/>
    </source>
</evidence>
<name>A0AAF0UGB8_SOLVR</name>
<accession>A0AAF0UGB8</accession>
<dbReference type="EMBL" id="CP133620">
    <property type="protein sequence ID" value="WMV45298.1"/>
    <property type="molecule type" value="Genomic_DNA"/>
</dbReference>
<dbReference type="Proteomes" id="UP001234989">
    <property type="component" value="Chromosome 9"/>
</dbReference>
<reference evidence="1" key="1">
    <citation type="submission" date="2023-08" db="EMBL/GenBank/DDBJ databases">
        <title>A de novo genome assembly of Solanum verrucosum Schlechtendal, a Mexican diploid species geographically isolated from the other diploid A-genome species in potato relatives.</title>
        <authorList>
            <person name="Hosaka K."/>
        </authorList>
    </citation>
    <scope>NUCLEOTIDE SEQUENCE</scope>
    <source>
        <tissue evidence="1">Young leaves</tissue>
    </source>
</reference>
<evidence type="ECO:0000313" key="2">
    <source>
        <dbReference type="Proteomes" id="UP001234989"/>
    </source>
</evidence>